<feature type="region of interest" description="Disordered" evidence="1">
    <location>
        <begin position="77"/>
        <end position="98"/>
    </location>
</feature>
<feature type="compositionally biased region" description="Low complexity" evidence="1">
    <location>
        <begin position="78"/>
        <end position="93"/>
    </location>
</feature>
<comment type="caution">
    <text evidence="3">The sequence shown here is derived from an EMBL/GenBank/DDBJ whole genome shotgun (WGS) entry which is preliminary data.</text>
</comment>
<gene>
    <name evidence="3" type="ORF">B0T19DRAFT_231568</name>
</gene>
<keyword evidence="4" id="KW-1185">Reference proteome</keyword>
<organism evidence="3 4">
    <name type="scientific">Cercophora scortea</name>
    <dbReference type="NCBI Taxonomy" id="314031"/>
    <lineage>
        <taxon>Eukaryota</taxon>
        <taxon>Fungi</taxon>
        <taxon>Dikarya</taxon>
        <taxon>Ascomycota</taxon>
        <taxon>Pezizomycotina</taxon>
        <taxon>Sordariomycetes</taxon>
        <taxon>Sordariomycetidae</taxon>
        <taxon>Sordariales</taxon>
        <taxon>Lasiosphaeriaceae</taxon>
        <taxon>Cercophora</taxon>
    </lineage>
</organism>
<proteinExistence type="predicted"/>
<keyword evidence="2" id="KW-0472">Membrane</keyword>
<evidence type="ECO:0000256" key="1">
    <source>
        <dbReference type="SAM" id="MobiDB-lite"/>
    </source>
</evidence>
<keyword evidence="2" id="KW-1133">Transmembrane helix</keyword>
<dbReference type="AlphaFoldDB" id="A0AAE0IG14"/>
<reference evidence="3" key="2">
    <citation type="submission" date="2023-06" db="EMBL/GenBank/DDBJ databases">
        <authorList>
            <consortium name="Lawrence Berkeley National Laboratory"/>
            <person name="Haridas S."/>
            <person name="Hensen N."/>
            <person name="Bonometti L."/>
            <person name="Westerberg I."/>
            <person name="Brannstrom I.O."/>
            <person name="Guillou S."/>
            <person name="Cros-Aarteil S."/>
            <person name="Calhoun S."/>
            <person name="Kuo A."/>
            <person name="Mondo S."/>
            <person name="Pangilinan J."/>
            <person name="Riley R."/>
            <person name="Labutti K."/>
            <person name="Andreopoulos B."/>
            <person name="Lipzen A."/>
            <person name="Chen C."/>
            <person name="Yanf M."/>
            <person name="Daum C."/>
            <person name="Ng V."/>
            <person name="Clum A."/>
            <person name="Steindorff A."/>
            <person name="Ohm R."/>
            <person name="Martin F."/>
            <person name="Silar P."/>
            <person name="Natvig D."/>
            <person name="Lalanne C."/>
            <person name="Gautier V."/>
            <person name="Ament-Velasquez S.L."/>
            <person name="Kruys A."/>
            <person name="Hutchinson M.I."/>
            <person name="Powell A.J."/>
            <person name="Barry K."/>
            <person name="Miller A.N."/>
            <person name="Grigoriev I.V."/>
            <person name="Debuchy R."/>
            <person name="Gladieux P."/>
            <person name="Thoren M.H."/>
            <person name="Johannesson H."/>
        </authorList>
    </citation>
    <scope>NUCLEOTIDE SEQUENCE</scope>
    <source>
        <strain evidence="3">SMH4131-1</strain>
    </source>
</reference>
<evidence type="ECO:0000313" key="3">
    <source>
        <dbReference type="EMBL" id="KAK3324508.1"/>
    </source>
</evidence>
<name>A0AAE0IG14_9PEZI</name>
<sequence>MGFLGGGWGLIGIGITSMSGGMAWAVAWQHLRGTRLVTGGQLSIELLPVVPVLSSNPTWIQLSETCPGRAWTANCQQPSSLSSPPSPNPVASSCGAADGRELEQRGQGEVESCQAALMQIVTCCGLWIRWNGERGLIQRHSSIFWLLMNDRRCTDSVEDKY</sequence>
<dbReference type="Proteomes" id="UP001286456">
    <property type="component" value="Unassembled WGS sequence"/>
</dbReference>
<evidence type="ECO:0000256" key="2">
    <source>
        <dbReference type="SAM" id="Phobius"/>
    </source>
</evidence>
<protein>
    <submittedName>
        <fullName evidence="3">Uncharacterized protein</fullName>
    </submittedName>
</protein>
<feature type="transmembrane region" description="Helical" evidence="2">
    <location>
        <begin position="6"/>
        <end position="27"/>
    </location>
</feature>
<keyword evidence="2" id="KW-0812">Transmembrane</keyword>
<reference evidence="3" key="1">
    <citation type="journal article" date="2023" name="Mol. Phylogenet. Evol.">
        <title>Genome-scale phylogeny and comparative genomics of the fungal order Sordariales.</title>
        <authorList>
            <person name="Hensen N."/>
            <person name="Bonometti L."/>
            <person name="Westerberg I."/>
            <person name="Brannstrom I.O."/>
            <person name="Guillou S."/>
            <person name="Cros-Aarteil S."/>
            <person name="Calhoun S."/>
            <person name="Haridas S."/>
            <person name="Kuo A."/>
            <person name="Mondo S."/>
            <person name="Pangilinan J."/>
            <person name="Riley R."/>
            <person name="LaButti K."/>
            <person name="Andreopoulos B."/>
            <person name="Lipzen A."/>
            <person name="Chen C."/>
            <person name="Yan M."/>
            <person name="Daum C."/>
            <person name="Ng V."/>
            <person name="Clum A."/>
            <person name="Steindorff A."/>
            <person name="Ohm R.A."/>
            <person name="Martin F."/>
            <person name="Silar P."/>
            <person name="Natvig D.O."/>
            <person name="Lalanne C."/>
            <person name="Gautier V."/>
            <person name="Ament-Velasquez S.L."/>
            <person name="Kruys A."/>
            <person name="Hutchinson M.I."/>
            <person name="Powell A.J."/>
            <person name="Barry K."/>
            <person name="Miller A.N."/>
            <person name="Grigoriev I.V."/>
            <person name="Debuchy R."/>
            <person name="Gladieux P."/>
            <person name="Hiltunen Thoren M."/>
            <person name="Johannesson H."/>
        </authorList>
    </citation>
    <scope>NUCLEOTIDE SEQUENCE</scope>
    <source>
        <strain evidence="3">SMH4131-1</strain>
    </source>
</reference>
<accession>A0AAE0IG14</accession>
<evidence type="ECO:0000313" key="4">
    <source>
        <dbReference type="Proteomes" id="UP001286456"/>
    </source>
</evidence>
<dbReference type="EMBL" id="JAUEPO010000004">
    <property type="protein sequence ID" value="KAK3324508.1"/>
    <property type="molecule type" value="Genomic_DNA"/>
</dbReference>